<evidence type="ECO:0000256" key="1">
    <source>
        <dbReference type="SAM" id="Phobius"/>
    </source>
</evidence>
<accession>A0A239ZUN0</accession>
<organism evidence="2 3">
    <name type="scientific">Veillonella rodentium</name>
    <dbReference type="NCBI Taxonomy" id="248315"/>
    <lineage>
        <taxon>Bacteria</taxon>
        <taxon>Bacillati</taxon>
        <taxon>Bacillota</taxon>
        <taxon>Negativicutes</taxon>
        <taxon>Veillonellales</taxon>
        <taxon>Veillonellaceae</taxon>
        <taxon>Veillonella</taxon>
    </lineage>
</organism>
<keyword evidence="1" id="KW-0812">Transmembrane</keyword>
<dbReference type="KEGG" id="vrm:44547418_01739"/>
<keyword evidence="1" id="KW-0472">Membrane</keyword>
<name>A0A239ZUN0_9FIRM</name>
<dbReference type="AlphaFoldDB" id="A0A239ZUN0"/>
<gene>
    <name evidence="2" type="ORF">SAMEA44547418_01739</name>
</gene>
<proteinExistence type="predicted"/>
<dbReference type="RefSeq" id="WP_095066532.1">
    <property type="nucleotide sequence ID" value="NZ_LT906470.1"/>
</dbReference>
<dbReference type="InterPro" id="IPR008407">
    <property type="entry name" value="Brnchd-chn_aa_trnsp_AzlD"/>
</dbReference>
<dbReference type="Proteomes" id="UP000214973">
    <property type="component" value="Chromosome 1"/>
</dbReference>
<dbReference type="EMBL" id="LT906470">
    <property type="protein sequence ID" value="SNV74659.1"/>
    <property type="molecule type" value="Genomic_DNA"/>
</dbReference>
<evidence type="ECO:0000313" key="2">
    <source>
        <dbReference type="EMBL" id="SNV74659.1"/>
    </source>
</evidence>
<feature type="transmembrane region" description="Helical" evidence="1">
    <location>
        <begin position="40"/>
        <end position="58"/>
    </location>
</feature>
<keyword evidence="1" id="KW-1133">Transmembrane helix</keyword>
<evidence type="ECO:0000313" key="3">
    <source>
        <dbReference type="Proteomes" id="UP000214973"/>
    </source>
</evidence>
<dbReference type="PIRSF" id="PIRSF003203">
    <property type="entry name" value="AzlD"/>
    <property type="match status" value="1"/>
</dbReference>
<feature type="transmembrane region" description="Helical" evidence="1">
    <location>
        <begin position="64"/>
        <end position="82"/>
    </location>
</feature>
<feature type="transmembrane region" description="Helical" evidence="1">
    <location>
        <begin position="6"/>
        <end position="28"/>
    </location>
</feature>
<keyword evidence="3" id="KW-1185">Reference proteome</keyword>
<feature type="transmembrane region" description="Helical" evidence="1">
    <location>
        <begin position="89"/>
        <end position="108"/>
    </location>
</feature>
<dbReference type="Pfam" id="PF05437">
    <property type="entry name" value="AzlD"/>
    <property type="match status" value="1"/>
</dbReference>
<sequence length="112" mass="12297">MTDMEMVMTVAIVVAGTLLTRFGAFLIFPPGKTAPPFVLFLGRALPSAVMGMLVVYTVKETKVLSYPYGIPELIAVMITVGLHLWKRNMLLSIAAGTVVYMMFVQLVFNVPK</sequence>
<reference evidence="2 3" key="1">
    <citation type="submission" date="2017-06" db="EMBL/GenBank/DDBJ databases">
        <authorList>
            <consortium name="Pathogen Informatics"/>
        </authorList>
    </citation>
    <scope>NUCLEOTIDE SEQUENCE [LARGE SCALE GENOMIC DNA]</scope>
    <source>
        <strain evidence="2 3">NCTC12018</strain>
    </source>
</reference>
<protein>
    <submittedName>
        <fullName evidence="2">Predicted membrane protein</fullName>
    </submittedName>
</protein>